<reference evidence="1" key="1">
    <citation type="journal article" date="2021" name="Proc. Natl. Acad. Sci. U.S.A.">
        <title>A Catalog of Tens of Thousands of Viruses from Human Metagenomes Reveals Hidden Associations with Chronic Diseases.</title>
        <authorList>
            <person name="Tisza M.J."/>
            <person name="Buck C.B."/>
        </authorList>
    </citation>
    <scope>NUCLEOTIDE SEQUENCE</scope>
    <source>
        <strain evidence="1">CtBnw2</strain>
    </source>
</reference>
<name>A0A8S5MWX9_9VIRU</name>
<dbReference type="EMBL" id="BK015003">
    <property type="protein sequence ID" value="DAD86578.1"/>
    <property type="molecule type" value="Genomic_DNA"/>
</dbReference>
<accession>A0A8S5MWX9</accession>
<organism evidence="1">
    <name type="scientific">CRESS virus sp. ctBnw2</name>
    <dbReference type="NCBI Taxonomy" id="2826828"/>
    <lineage>
        <taxon>Viruses</taxon>
        <taxon>Monodnaviria</taxon>
        <taxon>Shotokuvirae</taxon>
        <taxon>Cressdnaviricota</taxon>
    </lineage>
</organism>
<protein>
    <submittedName>
        <fullName evidence="1">Uncharacterized protein</fullName>
    </submittedName>
</protein>
<evidence type="ECO:0000313" key="1">
    <source>
        <dbReference type="EMBL" id="DAD86578.1"/>
    </source>
</evidence>
<proteinExistence type="predicted"/>
<sequence>MTIKQMKNIAKETMNTELAYLSGDVSKGCEVRATLFAFFLVDLFSDDEYRDYCDLIRQTENERISH</sequence>